<evidence type="ECO:0000256" key="6">
    <source>
        <dbReference type="ARBA" id="ARBA00022825"/>
    </source>
</evidence>
<evidence type="ECO:0000256" key="1">
    <source>
        <dbReference type="ARBA" id="ARBA00001070"/>
    </source>
</evidence>
<dbReference type="Pfam" id="PF00326">
    <property type="entry name" value="Peptidase_S9"/>
    <property type="match status" value="1"/>
</dbReference>
<dbReference type="PANTHER" id="PTHR42881">
    <property type="entry name" value="PROLYL ENDOPEPTIDASE"/>
    <property type="match status" value="1"/>
</dbReference>
<protein>
    <recommendedName>
        <fullName evidence="3">prolyl oligopeptidase</fullName>
        <ecNumber evidence="3">3.4.21.26</ecNumber>
    </recommendedName>
    <alternativeName>
        <fullName evidence="8">Proline-specific endopeptidase</fullName>
    </alternativeName>
</protein>
<dbReference type="EMBL" id="RIAR02000001">
    <property type="protein sequence ID" value="NSL88315.1"/>
    <property type="molecule type" value="Genomic_DNA"/>
</dbReference>
<comment type="catalytic activity">
    <reaction evidence="1">
        <text>Hydrolysis of Pro-|-Xaa &gt;&gt; Ala-|-Xaa in oligopeptides.</text>
        <dbReference type="EC" id="3.4.21.26"/>
    </reaction>
</comment>
<dbReference type="PRINTS" id="PR00862">
    <property type="entry name" value="PROLIGOPTASE"/>
</dbReference>
<dbReference type="Gene3D" id="2.130.10.120">
    <property type="entry name" value="Prolyl oligopeptidase, N-terminal domain"/>
    <property type="match status" value="1"/>
</dbReference>
<dbReference type="InterPro" id="IPR001375">
    <property type="entry name" value="Peptidase_S9_cat"/>
</dbReference>
<comment type="function">
    <text evidence="7">Cleaves peptide bonds on the C-terminal side of prolyl residues within peptides that are up to approximately 30 amino acids long. Has an absolute requirement for an X-Pro bond in the trans configuration immediately preceding the Pro-Y scissible bond.</text>
</comment>
<evidence type="ECO:0000256" key="5">
    <source>
        <dbReference type="ARBA" id="ARBA00022801"/>
    </source>
</evidence>
<evidence type="ECO:0000256" key="4">
    <source>
        <dbReference type="ARBA" id="ARBA00022670"/>
    </source>
</evidence>
<dbReference type="Proteomes" id="UP000281028">
    <property type="component" value="Unassembled WGS sequence"/>
</dbReference>
<name>A0A3S1D2I3_9BACT</name>
<evidence type="ECO:0000256" key="3">
    <source>
        <dbReference type="ARBA" id="ARBA00011897"/>
    </source>
</evidence>
<dbReference type="GO" id="GO:0070012">
    <property type="term" value="F:oligopeptidase activity"/>
    <property type="evidence" value="ECO:0007669"/>
    <property type="project" value="TreeGrafter"/>
</dbReference>
<dbReference type="InterPro" id="IPR023302">
    <property type="entry name" value="Pept_S9A_N"/>
</dbReference>
<evidence type="ECO:0000256" key="2">
    <source>
        <dbReference type="ARBA" id="ARBA00005228"/>
    </source>
</evidence>
<evidence type="ECO:0000313" key="9">
    <source>
        <dbReference type="EMBL" id="NSL88315.1"/>
    </source>
</evidence>
<organism evidence="9 10">
    <name type="scientific">Chitinophaga solisilvae</name>
    <dbReference type="NCBI Taxonomy" id="1233460"/>
    <lineage>
        <taxon>Bacteria</taxon>
        <taxon>Pseudomonadati</taxon>
        <taxon>Bacteroidota</taxon>
        <taxon>Chitinophagia</taxon>
        <taxon>Chitinophagales</taxon>
        <taxon>Chitinophagaceae</taxon>
        <taxon>Chitinophaga</taxon>
    </lineage>
</organism>
<dbReference type="InterPro" id="IPR029058">
    <property type="entry name" value="AB_hydrolase_fold"/>
</dbReference>
<evidence type="ECO:0000256" key="7">
    <source>
        <dbReference type="ARBA" id="ARBA00060121"/>
    </source>
</evidence>
<comment type="similarity">
    <text evidence="2">Belongs to the peptidase S9A family.</text>
</comment>
<dbReference type="OrthoDB" id="9801421at2"/>
<dbReference type="GO" id="GO:0006508">
    <property type="term" value="P:proteolysis"/>
    <property type="evidence" value="ECO:0007669"/>
    <property type="project" value="UniProtKB-KW"/>
</dbReference>
<keyword evidence="4" id="KW-0645">Protease</keyword>
<dbReference type="PANTHER" id="PTHR42881:SF2">
    <property type="entry name" value="PROLYL ENDOPEPTIDASE"/>
    <property type="match status" value="1"/>
</dbReference>
<dbReference type="GO" id="GO:0005829">
    <property type="term" value="C:cytosol"/>
    <property type="evidence" value="ECO:0007669"/>
    <property type="project" value="TreeGrafter"/>
</dbReference>
<comment type="caution">
    <text evidence="9">The sequence shown here is derived from an EMBL/GenBank/DDBJ whole genome shotgun (WGS) entry which is preliminary data.</text>
</comment>
<dbReference type="EC" id="3.4.21.26" evidence="3"/>
<keyword evidence="10" id="KW-1185">Reference proteome</keyword>
<accession>A0A3S1D2I3</accession>
<sequence>MLAGIAMHITAGAAYAQSAEGGGEPLHYPRTVRENTTDNYFGTVVADPYRWLENDTTGRIPQWIAAQEKLTNNYLEQIPYRGEMQEYLSATWNYAKETQPVKAGACYFFTRNNGVQNQAVWYLKEGPEGKEIELLNPNRLSASGTTAATVLGFSGNGRYLAFAVAESGSDWNTIQVMDLTTRQLLKDSLRWVKFPRAAWKGDGFYYSRYPAAEQHAALSAGNTLNQVYYHRIGDAQSQDSLIFEDRRNPRLSVAAFVTEDERFLILSVLPGSFLGFKLTTSTGNALYYQDLHQQGSSIMPLVEGYNHHNIIVDNVGEKLLLQTDRGALNNRVVLIDPRHPEEKNWTSLIPERPESLDNIDLGGGYLWAFYLKNASTLVRQYDYQGRMIREVPLPAIGVASSFSAGREDKEIYYSFTNFTTPVTIYRYNISSGKSSLYRKPAFTGSTEGYVTKQVFVTSKDGTRVPMFIVHKAGIKPDGNRPVFMQGHGGFKRNLTPFFSVARMMFLERGGIYAQPNLRGGNEYGEAWHKGGMLENKQHVFDDFTAATQYLIREGYTNPSKIAVTGVSTGAIMVAACINQHPELFKVAVPVVGAMDMLRYHKFTIGSTWAEEYGTSDNPEQFAYLIKYSPLHNIKAGTHYPATLILTADHDDTVVPAHSFKYAATLQEKQGGDNPVLIRIDRNSGHGPGKPTTKQIAEAADVWSFVFQQLQMQWVR</sequence>
<dbReference type="SUPFAM" id="SSF50993">
    <property type="entry name" value="Peptidase/esterase 'gauge' domain"/>
    <property type="match status" value="1"/>
</dbReference>
<dbReference type="AlphaFoldDB" id="A0A3S1D2I3"/>
<reference evidence="9" key="1">
    <citation type="submission" date="2020-05" db="EMBL/GenBank/DDBJ databases">
        <title>Chitinophaga laudate sp. nov., isolated from a tropical peat swamp.</title>
        <authorList>
            <person name="Goh C.B.S."/>
            <person name="Lee M.S."/>
            <person name="Parimannan S."/>
            <person name="Pasbakhsh P."/>
            <person name="Yule C.M."/>
            <person name="Rajandas H."/>
            <person name="Loke S."/>
            <person name="Croft L."/>
            <person name="Tan J.B.L."/>
        </authorList>
    </citation>
    <scope>NUCLEOTIDE SEQUENCE</scope>
    <source>
        <strain evidence="9">Mgbs1</strain>
    </source>
</reference>
<dbReference type="Pfam" id="PF02897">
    <property type="entry name" value="Peptidase_S9_N"/>
    <property type="match status" value="1"/>
</dbReference>
<evidence type="ECO:0000256" key="8">
    <source>
        <dbReference type="ARBA" id="ARBA00081187"/>
    </source>
</evidence>
<dbReference type="SUPFAM" id="SSF53474">
    <property type="entry name" value="alpha/beta-Hydrolases"/>
    <property type="match status" value="1"/>
</dbReference>
<dbReference type="FunFam" id="3.40.50.1820:FF:000005">
    <property type="entry name" value="Prolyl endopeptidase"/>
    <property type="match status" value="1"/>
</dbReference>
<dbReference type="GO" id="GO:0004252">
    <property type="term" value="F:serine-type endopeptidase activity"/>
    <property type="evidence" value="ECO:0007669"/>
    <property type="project" value="UniProtKB-EC"/>
</dbReference>
<dbReference type="Gene3D" id="3.40.50.1820">
    <property type="entry name" value="alpha/beta hydrolase"/>
    <property type="match status" value="1"/>
</dbReference>
<keyword evidence="5" id="KW-0378">Hydrolase</keyword>
<dbReference type="InterPro" id="IPR002470">
    <property type="entry name" value="Peptidase_S9A"/>
</dbReference>
<evidence type="ECO:0000313" key="10">
    <source>
        <dbReference type="Proteomes" id="UP000281028"/>
    </source>
</evidence>
<dbReference type="InterPro" id="IPR051167">
    <property type="entry name" value="Prolyl_oligopep/macrocyclase"/>
</dbReference>
<proteinExistence type="inferred from homology"/>
<gene>
    <name evidence="9" type="ORF">ECE50_015855</name>
</gene>
<keyword evidence="6" id="KW-0720">Serine protease</keyword>